<dbReference type="Pfam" id="PF12145">
    <property type="entry name" value="Med12-LCEWAV"/>
    <property type="match status" value="1"/>
</dbReference>
<dbReference type="InterPro" id="IPR051647">
    <property type="entry name" value="Mediator_comp_sub12"/>
</dbReference>
<name>A0A164S4Q2_9CRUS</name>
<sequence length="413" mass="46931">MACLSMENRPLKKLRLGPPDVYPQDPKQKEDELTPVNVKQGFSHTPNLNQSEEYGSAKNHNFSLSKVQTFINGVLTKKQEINMLPDTGRKRQLINPKENFHNVTPKSKMFIESWFKDLAGSKPLINLGKRVPIFNKKEEIFIQLSEYQVPMSRAIWLIKMTSAYSMAISEAKMKKRQVPDSSQEWTSTLVRFLKEQIVKLQDFYQKSIIVGGAQAVFASNATAYHNGSPLMTDEQKLALRQFNYCQQLCKVMFEEGLLECQDFLQWQLDMLEKCKTCDDGLLKFVVPMILQYVEEFTQCEILSRKLVFQVCRRISPLLSNDQSNEGSVSLDVGNCGQHRSVLIQMSAIIQAVVLHCPTALVWNHAGEGKMSSHLVGSPLDQLPLPPSALPMAPRFSNDHVRIFICLSTQTFLV</sequence>
<dbReference type="SMART" id="SM01281">
    <property type="entry name" value="Med12"/>
    <property type="match status" value="1"/>
</dbReference>
<feature type="non-terminal residue" evidence="10">
    <location>
        <position position="413"/>
    </location>
</feature>
<dbReference type="STRING" id="35525.A0A164S4Q2"/>
<comment type="caution">
    <text evidence="10">The sequence shown here is derived from an EMBL/GenBank/DDBJ whole genome shotgun (WGS) entry which is preliminary data.</text>
</comment>
<dbReference type="InterPro" id="IPR021990">
    <property type="entry name" value="Mediator_Med12_LCEWAV"/>
</dbReference>
<evidence type="ECO:0000313" key="11">
    <source>
        <dbReference type="Proteomes" id="UP000076858"/>
    </source>
</evidence>
<dbReference type="GO" id="GO:0003713">
    <property type="term" value="F:transcription coactivator activity"/>
    <property type="evidence" value="ECO:0007669"/>
    <property type="project" value="TreeGrafter"/>
</dbReference>
<dbReference type="OrthoDB" id="20828at2759"/>
<dbReference type="Proteomes" id="UP000076858">
    <property type="component" value="Unassembled WGS sequence"/>
</dbReference>
<evidence type="ECO:0000256" key="4">
    <source>
        <dbReference type="ARBA" id="ARBA00023015"/>
    </source>
</evidence>
<evidence type="ECO:0000256" key="1">
    <source>
        <dbReference type="ARBA" id="ARBA00004123"/>
    </source>
</evidence>
<dbReference type="GO" id="GO:0016592">
    <property type="term" value="C:mediator complex"/>
    <property type="evidence" value="ECO:0007669"/>
    <property type="project" value="InterPro"/>
</dbReference>
<dbReference type="GO" id="GO:0045944">
    <property type="term" value="P:positive regulation of transcription by RNA polymerase II"/>
    <property type="evidence" value="ECO:0007669"/>
    <property type="project" value="TreeGrafter"/>
</dbReference>
<dbReference type="AlphaFoldDB" id="A0A164S4Q2"/>
<evidence type="ECO:0000256" key="2">
    <source>
        <dbReference type="ARBA" id="ARBA00010289"/>
    </source>
</evidence>
<accession>A0A164S4Q2</accession>
<organism evidence="10 11">
    <name type="scientific">Daphnia magna</name>
    <dbReference type="NCBI Taxonomy" id="35525"/>
    <lineage>
        <taxon>Eukaryota</taxon>
        <taxon>Metazoa</taxon>
        <taxon>Ecdysozoa</taxon>
        <taxon>Arthropoda</taxon>
        <taxon>Crustacea</taxon>
        <taxon>Branchiopoda</taxon>
        <taxon>Diplostraca</taxon>
        <taxon>Cladocera</taxon>
        <taxon>Anomopoda</taxon>
        <taxon>Daphniidae</taxon>
        <taxon>Daphnia</taxon>
    </lineage>
</organism>
<dbReference type="Pfam" id="PF09497">
    <property type="entry name" value="Med12"/>
    <property type="match status" value="1"/>
</dbReference>
<reference evidence="10 11" key="1">
    <citation type="submission" date="2016-03" db="EMBL/GenBank/DDBJ databases">
        <title>EvidentialGene: Evidence-directed Construction of Genes on Genomes.</title>
        <authorList>
            <person name="Gilbert D.G."/>
            <person name="Choi J.-H."/>
            <person name="Mockaitis K."/>
            <person name="Colbourne J."/>
            <person name="Pfrender M."/>
        </authorList>
    </citation>
    <scope>NUCLEOTIDE SEQUENCE [LARGE SCALE GENOMIC DNA]</scope>
    <source>
        <strain evidence="10 11">Xinb3</strain>
        <tissue evidence="10">Complete organism</tissue>
    </source>
</reference>
<feature type="region of interest" description="Disordered" evidence="8">
    <location>
        <begin position="1"/>
        <end position="33"/>
    </location>
</feature>
<keyword evidence="4" id="KW-0805">Transcription regulation</keyword>
<evidence type="ECO:0000313" key="10">
    <source>
        <dbReference type="EMBL" id="KZS09246.1"/>
    </source>
</evidence>
<comment type="subcellular location">
    <subcellularLocation>
        <location evidence="1">Nucleus</location>
    </subcellularLocation>
</comment>
<evidence type="ECO:0000256" key="7">
    <source>
        <dbReference type="ARBA" id="ARBA00023242"/>
    </source>
</evidence>
<keyword evidence="6" id="KW-0804">Transcription</keyword>
<evidence type="ECO:0000256" key="6">
    <source>
        <dbReference type="ARBA" id="ARBA00023163"/>
    </source>
</evidence>
<keyword evidence="11" id="KW-1185">Reference proteome</keyword>
<feature type="domain" description="Mediator complex subunit Med12" evidence="9">
    <location>
        <begin position="99"/>
        <end position="159"/>
    </location>
</feature>
<dbReference type="InterPro" id="IPR019035">
    <property type="entry name" value="Mediator_Med12"/>
</dbReference>
<keyword evidence="3" id="KW-0678">Repressor</keyword>
<dbReference type="PANTHER" id="PTHR46007:SF11">
    <property type="entry name" value="MEDIATOR OF RNA POLYMERASE II TRANSCRIPTION SUBUNIT 12"/>
    <property type="match status" value="1"/>
</dbReference>
<keyword evidence="7" id="KW-0539">Nucleus</keyword>
<keyword evidence="5" id="KW-0010">Activator</keyword>
<proteinExistence type="inferred from homology"/>
<comment type="similarity">
    <text evidence="2">Belongs to the Mediator complex subunit 12 family.</text>
</comment>
<evidence type="ECO:0000256" key="3">
    <source>
        <dbReference type="ARBA" id="ARBA00022491"/>
    </source>
</evidence>
<evidence type="ECO:0000256" key="8">
    <source>
        <dbReference type="SAM" id="MobiDB-lite"/>
    </source>
</evidence>
<dbReference type="PANTHER" id="PTHR46007">
    <property type="entry name" value="MEDIATOR OF RNA POLYMERASE II TRANSCRIPTION SUBUNIT 12"/>
    <property type="match status" value="1"/>
</dbReference>
<evidence type="ECO:0000259" key="9">
    <source>
        <dbReference type="SMART" id="SM01281"/>
    </source>
</evidence>
<evidence type="ECO:0000256" key="5">
    <source>
        <dbReference type="ARBA" id="ARBA00023159"/>
    </source>
</evidence>
<gene>
    <name evidence="10" type="ORF">APZ42_026582</name>
</gene>
<protein>
    <submittedName>
        <fullName evidence="10">Mediator of RNA polymerase II transcription subunit 12 protein</fullName>
    </submittedName>
</protein>
<dbReference type="EMBL" id="LRGB01002087">
    <property type="protein sequence ID" value="KZS09246.1"/>
    <property type="molecule type" value="Genomic_DNA"/>
</dbReference>